<feature type="signal peptide" evidence="1">
    <location>
        <begin position="1"/>
        <end position="19"/>
    </location>
</feature>
<reference evidence="3" key="1">
    <citation type="journal article" date="2019" name="Int. J. Syst. Evol. Microbiol.">
        <title>The Global Catalogue of Microorganisms (GCM) 10K type strain sequencing project: providing services to taxonomists for standard genome sequencing and annotation.</title>
        <authorList>
            <consortium name="The Broad Institute Genomics Platform"/>
            <consortium name="The Broad Institute Genome Sequencing Center for Infectious Disease"/>
            <person name="Wu L."/>
            <person name="Ma J."/>
        </authorList>
    </citation>
    <scope>NUCLEOTIDE SEQUENCE [LARGE SCALE GENOMIC DNA]</scope>
    <source>
        <strain evidence="3">JCM 17919</strain>
    </source>
</reference>
<dbReference type="EMBL" id="BAABGY010000011">
    <property type="protein sequence ID" value="GAA4339656.1"/>
    <property type="molecule type" value="Genomic_DNA"/>
</dbReference>
<evidence type="ECO:0000256" key="1">
    <source>
        <dbReference type="SAM" id="SignalP"/>
    </source>
</evidence>
<organism evidence="2 3">
    <name type="scientific">Flaviaesturariibacter amylovorans</name>
    <dbReference type="NCBI Taxonomy" id="1084520"/>
    <lineage>
        <taxon>Bacteria</taxon>
        <taxon>Pseudomonadati</taxon>
        <taxon>Bacteroidota</taxon>
        <taxon>Chitinophagia</taxon>
        <taxon>Chitinophagales</taxon>
        <taxon>Chitinophagaceae</taxon>
        <taxon>Flaviaestuariibacter</taxon>
    </lineage>
</organism>
<sequence length="212" mass="24229">MKKILTLCLSFFLLNTLHAQTFNEWFRQKKTKIRYLVEQIAALKAYTGVVDKGYSLAQTGLTTISSIKKGDLALHEDHFASLRAVSPAVRSYWKVGACRTLEQDILSIVHNTERFLGQSSLLKPKEKAFARIVLQRMMEHKTQLMDDLLQVTTDGRTTRSDAERIAQVDSYYHSLTELKEAVLEFGNTLRTLQAQRTQDQRNTQAASRLHGR</sequence>
<comment type="caution">
    <text evidence="2">The sequence shown here is derived from an EMBL/GenBank/DDBJ whole genome shotgun (WGS) entry which is preliminary data.</text>
</comment>
<dbReference type="RefSeq" id="WP_345257312.1">
    <property type="nucleotide sequence ID" value="NZ_BAABGY010000011.1"/>
</dbReference>
<name>A0ABP8HIH2_9BACT</name>
<dbReference type="Proteomes" id="UP001501725">
    <property type="component" value="Unassembled WGS sequence"/>
</dbReference>
<keyword evidence="1" id="KW-0732">Signal</keyword>
<accession>A0ABP8HIH2</accession>
<protein>
    <recommendedName>
        <fullName evidence="4">TerB family tellurite resistance protein</fullName>
    </recommendedName>
</protein>
<evidence type="ECO:0008006" key="4">
    <source>
        <dbReference type="Google" id="ProtNLM"/>
    </source>
</evidence>
<gene>
    <name evidence="2" type="ORF">GCM10023184_36910</name>
</gene>
<proteinExistence type="predicted"/>
<evidence type="ECO:0000313" key="3">
    <source>
        <dbReference type="Proteomes" id="UP001501725"/>
    </source>
</evidence>
<evidence type="ECO:0000313" key="2">
    <source>
        <dbReference type="EMBL" id="GAA4339656.1"/>
    </source>
</evidence>
<feature type="chain" id="PRO_5047361083" description="TerB family tellurite resistance protein" evidence="1">
    <location>
        <begin position="20"/>
        <end position="212"/>
    </location>
</feature>
<keyword evidence="3" id="KW-1185">Reference proteome</keyword>